<evidence type="ECO:0000313" key="1">
    <source>
        <dbReference type="EMBL" id="KIM72188.1"/>
    </source>
</evidence>
<accession>A0A0C3AEJ3</accession>
<reference evidence="2" key="2">
    <citation type="submission" date="2015-01" db="EMBL/GenBank/DDBJ databases">
        <title>Evolutionary Origins and Diversification of the Mycorrhizal Mutualists.</title>
        <authorList>
            <consortium name="DOE Joint Genome Institute"/>
            <consortium name="Mycorrhizal Genomics Consortium"/>
            <person name="Kohler A."/>
            <person name="Kuo A."/>
            <person name="Nagy L.G."/>
            <person name="Floudas D."/>
            <person name="Copeland A."/>
            <person name="Barry K.W."/>
            <person name="Cichocki N."/>
            <person name="Veneault-Fourrey C."/>
            <person name="LaButti K."/>
            <person name="Lindquist E.A."/>
            <person name="Lipzen A."/>
            <person name="Lundell T."/>
            <person name="Morin E."/>
            <person name="Murat C."/>
            <person name="Riley R."/>
            <person name="Ohm R."/>
            <person name="Sun H."/>
            <person name="Tunlid A."/>
            <person name="Henrissat B."/>
            <person name="Grigoriev I.V."/>
            <person name="Hibbett D.S."/>
            <person name="Martin F."/>
        </authorList>
    </citation>
    <scope>NUCLEOTIDE SEQUENCE [LARGE SCALE GENOMIC DNA]</scope>
    <source>
        <strain evidence="2">F 1598</strain>
    </source>
</reference>
<keyword evidence="2" id="KW-1185">Reference proteome</keyword>
<proteinExistence type="predicted"/>
<gene>
    <name evidence="1" type="ORF">PILCRDRAFT_744982</name>
</gene>
<dbReference type="AlphaFoldDB" id="A0A0C3AEJ3"/>
<dbReference type="OrthoDB" id="2957110at2759"/>
<evidence type="ECO:0000313" key="2">
    <source>
        <dbReference type="Proteomes" id="UP000054166"/>
    </source>
</evidence>
<name>A0A0C3AEJ3_PILCF</name>
<dbReference type="EMBL" id="KN833154">
    <property type="protein sequence ID" value="KIM72188.1"/>
    <property type="molecule type" value="Genomic_DNA"/>
</dbReference>
<organism evidence="1 2">
    <name type="scientific">Piloderma croceum (strain F 1598)</name>
    <dbReference type="NCBI Taxonomy" id="765440"/>
    <lineage>
        <taxon>Eukaryota</taxon>
        <taxon>Fungi</taxon>
        <taxon>Dikarya</taxon>
        <taxon>Basidiomycota</taxon>
        <taxon>Agaricomycotina</taxon>
        <taxon>Agaricomycetes</taxon>
        <taxon>Agaricomycetidae</taxon>
        <taxon>Atheliales</taxon>
        <taxon>Atheliaceae</taxon>
        <taxon>Piloderma</taxon>
    </lineage>
</organism>
<reference evidence="1 2" key="1">
    <citation type="submission" date="2014-04" db="EMBL/GenBank/DDBJ databases">
        <authorList>
            <consortium name="DOE Joint Genome Institute"/>
            <person name="Kuo A."/>
            <person name="Tarkka M."/>
            <person name="Buscot F."/>
            <person name="Kohler A."/>
            <person name="Nagy L.G."/>
            <person name="Floudas D."/>
            <person name="Copeland A."/>
            <person name="Barry K.W."/>
            <person name="Cichocki N."/>
            <person name="Veneault-Fourrey C."/>
            <person name="LaButti K."/>
            <person name="Lindquist E.A."/>
            <person name="Lipzen A."/>
            <person name="Lundell T."/>
            <person name="Morin E."/>
            <person name="Murat C."/>
            <person name="Sun H."/>
            <person name="Tunlid A."/>
            <person name="Henrissat B."/>
            <person name="Grigoriev I.V."/>
            <person name="Hibbett D.S."/>
            <person name="Martin F."/>
            <person name="Nordberg H.P."/>
            <person name="Cantor M.N."/>
            <person name="Hua S.X."/>
        </authorList>
    </citation>
    <scope>NUCLEOTIDE SEQUENCE [LARGE SCALE GENOMIC DNA]</scope>
    <source>
        <strain evidence="1 2">F 1598</strain>
    </source>
</reference>
<sequence>MTYTYLNIFNHDIPKYPVSNDVAQQDWVRVLQYFIEKGVVWRCVGPTVQFWAPDLIDKKGNKWIWKRRSIEDLRKRGINFTCNLRPGAI</sequence>
<dbReference type="HOGENOM" id="CLU_2455550_0_0_1"/>
<protein>
    <submittedName>
        <fullName evidence="1">Uncharacterized protein</fullName>
    </submittedName>
</protein>
<dbReference type="Proteomes" id="UP000054166">
    <property type="component" value="Unassembled WGS sequence"/>
</dbReference>
<dbReference type="InParanoid" id="A0A0C3AEJ3"/>